<dbReference type="InterPro" id="IPR022877">
    <property type="entry name" value="UPF0173"/>
</dbReference>
<organism evidence="4 5">
    <name type="scientific">Picrophilus torridus (strain ATCC 700027 / DSM 9790 / JCM 10055 / NBRC 100828 / KAW 2/3)</name>
    <dbReference type="NCBI Taxonomy" id="1122961"/>
    <lineage>
        <taxon>Archaea</taxon>
        <taxon>Methanobacteriati</taxon>
        <taxon>Thermoplasmatota</taxon>
        <taxon>Thermoplasmata</taxon>
        <taxon>Thermoplasmatales</taxon>
        <taxon>Picrophilaceae</taxon>
        <taxon>Picrophilus</taxon>
    </lineage>
</organism>
<dbReference type="HAMAP" id="MF_00457">
    <property type="entry name" value="UPF0173"/>
    <property type="match status" value="1"/>
</dbReference>
<feature type="domain" description="Metallo-beta-lactamase" evidence="3">
    <location>
        <begin position="7"/>
        <end position="184"/>
    </location>
</feature>
<evidence type="ECO:0000313" key="5">
    <source>
        <dbReference type="Proteomes" id="UP000192315"/>
    </source>
</evidence>
<dbReference type="SMART" id="SM00849">
    <property type="entry name" value="Lactamase_B"/>
    <property type="match status" value="1"/>
</dbReference>
<comment type="caution">
    <text evidence="4">The sequence shown here is derived from an EMBL/GenBank/DDBJ whole genome shotgun (WGS) entry which is preliminary data.</text>
</comment>
<evidence type="ECO:0000259" key="3">
    <source>
        <dbReference type="SMART" id="SM00849"/>
    </source>
</evidence>
<gene>
    <name evidence="4" type="ORF">SAMN02745355_1255</name>
</gene>
<keyword evidence="1 2" id="KW-0378">Hydrolase</keyword>
<comment type="similarity">
    <text evidence="2">Belongs to the UPF0173 family.</text>
</comment>
<reference evidence="4 5" key="1">
    <citation type="submission" date="2017-04" db="EMBL/GenBank/DDBJ databases">
        <authorList>
            <person name="Varghese N."/>
            <person name="Submissions S."/>
        </authorList>
    </citation>
    <scope>NUCLEOTIDE SEQUENCE [LARGE SCALE GENOMIC DNA]</scope>
    <source>
        <strain evidence="4 5">DSM 9789</strain>
    </source>
</reference>
<keyword evidence="5" id="KW-1185">Reference proteome</keyword>
<dbReference type="Pfam" id="PF13483">
    <property type="entry name" value="Lactamase_B_3"/>
    <property type="match status" value="1"/>
</dbReference>
<dbReference type="AlphaFoldDB" id="A0A8G2FXJ3"/>
<evidence type="ECO:0000313" key="4">
    <source>
        <dbReference type="EMBL" id="SMD31327.1"/>
    </source>
</evidence>
<proteinExistence type="inferred from homology"/>
<dbReference type="PANTHER" id="PTHR43546">
    <property type="entry name" value="UPF0173 METAL-DEPENDENT HYDROLASE MJ1163-RELATED"/>
    <property type="match status" value="1"/>
</dbReference>
<dbReference type="InterPro" id="IPR036866">
    <property type="entry name" value="RibonucZ/Hydroxyglut_hydro"/>
</dbReference>
<dbReference type="RefSeq" id="WP_084273024.1">
    <property type="nucleotide sequence ID" value="NZ_FWYE01000003.1"/>
</dbReference>
<accession>A0A8G2FXJ3</accession>
<dbReference type="SUPFAM" id="SSF56281">
    <property type="entry name" value="Metallo-hydrolase/oxidoreductase"/>
    <property type="match status" value="1"/>
</dbReference>
<evidence type="ECO:0000256" key="1">
    <source>
        <dbReference type="ARBA" id="ARBA00022801"/>
    </source>
</evidence>
<dbReference type="PANTHER" id="PTHR43546:SF3">
    <property type="entry name" value="UPF0173 METAL-DEPENDENT HYDROLASE MJ1163"/>
    <property type="match status" value="1"/>
</dbReference>
<protein>
    <recommendedName>
        <fullName evidence="2">UPF0173 metal-dependent hydrolase SAMN02745355_1255</fullName>
    </recommendedName>
</protein>
<dbReference type="InterPro" id="IPR050114">
    <property type="entry name" value="UPF0173_UPF0282_UlaG_hydrolase"/>
</dbReference>
<dbReference type="Gene3D" id="3.60.15.10">
    <property type="entry name" value="Ribonuclease Z/Hydroxyacylglutathione hydrolase-like"/>
    <property type="match status" value="1"/>
</dbReference>
<name>A0A8G2FXJ3_PICTO</name>
<sequence>MEIIWHGHACFSINGRKNVLIDPFLAGNPLSKIKPEDIDADIILLTHGHFDHAGDAVNIAQRLKIPVLAAFELTELLKKDAKTIDINQGGTVDFDDIKIKAVNAIHSSSYNGMYAGNPLGFIVTDERMYYHAGDTQYFSDMELISKYDKPEIVMLPIGGHYTMDVNEALIALDILRPKIAIPMHYNTFPVIKADPQDLKKEASKLGIEVIIPEIEEKINL</sequence>
<dbReference type="EMBL" id="FWYE01000003">
    <property type="protein sequence ID" value="SMD31327.1"/>
    <property type="molecule type" value="Genomic_DNA"/>
</dbReference>
<dbReference type="Proteomes" id="UP000192315">
    <property type="component" value="Unassembled WGS sequence"/>
</dbReference>
<dbReference type="GO" id="GO:0016787">
    <property type="term" value="F:hydrolase activity"/>
    <property type="evidence" value="ECO:0007669"/>
    <property type="project" value="UniProtKB-UniRule"/>
</dbReference>
<dbReference type="NCBIfam" id="NF001911">
    <property type="entry name" value="PRK00685.1"/>
    <property type="match status" value="1"/>
</dbReference>
<dbReference type="InterPro" id="IPR018247">
    <property type="entry name" value="EF_Hand_1_Ca_BS"/>
</dbReference>
<evidence type="ECO:0000256" key="2">
    <source>
        <dbReference type="HAMAP-Rule" id="MF_00457"/>
    </source>
</evidence>
<dbReference type="PROSITE" id="PS00018">
    <property type="entry name" value="EF_HAND_1"/>
    <property type="match status" value="1"/>
</dbReference>
<dbReference type="InterPro" id="IPR001279">
    <property type="entry name" value="Metallo-B-lactamas"/>
</dbReference>